<dbReference type="InterPro" id="IPR028581">
    <property type="entry name" value="DeoC_typeI"/>
</dbReference>
<proteinExistence type="inferred from homology"/>
<dbReference type="Proteomes" id="UP000283543">
    <property type="component" value="Unassembled WGS sequence"/>
</dbReference>
<evidence type="ECO:0000313" key="14">
    <source>
        <dbReference type="Proteomes" id="UP000283543"/>
    </source>
</evidence>
<dbReference type="NCBIfam" id="TIGR00126">
    <property type="entry name" value="deoC"/>
    <property type="match status" value="2"/>
</dbReference>
<dbReference type="VEuPathDB" id="FungiDB:H257_00688"/>
<reference evidence="13 14" key="1">
    <citation type="submission" date="2018-08" db="EMBL/GenBank/DDBJ databases">
        <title>Aphanomyces genome sequencing and annotation.</title>
        <authorList>
            <person name="Minardi D."/>
            <person name="Oidtmann B."/>
            <person name="Van Der Giezen M."/>
            <person name="Studholme D.J."/>
        </authorList>
    </citation>
    <scope>NUCLEOTIDE SEQUENCE [LARGE SCALE GENOMIC DNA]</scope>
    <source>
        <strain evidence="13 14">Si</strain>
    </source>
</reference>
<evidence type="ECO:0000256" key="7">
    <source>
        <dbReference type="ARBA" id="ARBA00023239"/>
    </source>
</evidence>
<evidence type="ECO:0000256" key="9">
    <source>
        <dbReference type="ARBA" id="ARBA00032755"/>
    </source>
</evidence>
<dbReference type="GO" id="GO:0005737">
    <property type="term" value="C:cytoplasm"/>
    <property type="evidence" value="ECO:0007669"/>
    <property type="project" value="InterPro"/>
</dbReference>
<dbReference type="PROSITE" id="PS50808">
    <property type="entry name" value="ZF_BED"/>
    <property type="match status" value="1"/>
</dbReference>
<comment type="similarity">
    <text evidence="1">Belongs to the DeoC/FbaB aldolase family. DeoC type 1 subfamily.</text>
</comment>
<dbReference type="AlphaFoldDB" id="A0A3R6ZG29"/>
<dbReference type="UniPathway" id="UPA00002">
    <property type="reaction ID" value="UER00468"/>
</dbReference>
<dbReference type="GO" id="GO:0046386">
    <property type="term" value="P:deoxyribose phosphate catabolic process"/>
    <property type="evidence" value="ECO:0007669"/>
    <property type="project" value="UniProtKB-UniPathway"/>
</dbReference>
<dbReference type="InterPro" id="IPR011343">
    <property type="entry name" value="DeoC"/>
</dbReference>
<keyword evidence="3" id="KW-0963">Cytoplasm</keyword>
<dbReference type="CDD" id="cd00945">
    <property type="entry name" value="Aldolase_Class_I"/>
    <property type="match status" value="1"/>
</dbReference>
<dbReference type="FunFam" id="3.20.20.70:FF:000044">
    <property type="entry name" value="Deoxyribose-phosphate aldolase"/>
    <property type="match status" value="1"/>
</dbReference>
<gene>
    <name evidence="13" type="ORF">DYB34_000107</name>
</gene>
<dbReference type="Gene3D" id="3.20.20.70">
    <property type="entry name" value="Aldolase class I"/>
    <property type="match status" value="2"/>
</dbReference>
<evidence type="ECO:0000259" key="12">
    <source>
        <dbReference type="PROSITE" id="PS50808"/>
    </source>
</evidence>
<dbReference type="GO" id="GO:0003677">
    <property type="term" value="F:DNA binding"/>
    <property type="evidence" value="ECO:0007669"/>
    <property type="project" value="InterPro"/>
</dbReference>
<evidence type="ECO:0000256" key="3">
    <source>
        <dbReference type="ARBA" id="ARBA00022490"/>
    </source>
</evidence>
<dbReference type="GO" id="GO:0016052">
    <property type="term" value="P:carbohydrate catabolic process"/>
    <property type="evidence" value="ECO:0007669"/>
    <property type="project" value="TreeGrafter"/>
</dbReference>
<name>A0A3R6ZG29_APHAT</name>
<dbReference type="PANTHER" id="PTHR10889:SF1">
    <property type="entry name" value="DEOXYRIBOSE-PHOSPHATE ALDOLASE"/>
    <property type="match status" value="1"/>
</dbReference>
<dbReference type="PANTHER" id="PTHR10889">
    <property type="entry name" value="DEOXYRIBOSE-PHOSPHATE ALDOLASE"/>
    <property type="match status" value="1"/>
</dbReference>
<evidence type="ECO:0000313" key="13">
    <source>
        <dbReference type="EMBL" id="RHY54320.1"/>
    </source>
</evidence>
<accession>A0A3R6ZG29</accession>
<comment type="caution">
    <text evidence="13">The sequence shown here is derived from an EMBL/GenBank/DDBJ whole genome shotgun (WGS) entry which is preliminary data.</text>
</comment>
<evidence type="ECO:0000256" key="4">
    <source>
        <dbReference type="ARBA" id="ARBA00022723"/>
    </source>
</evidence>
<dbReference type="GO" id="GO:0009264">
    <property type="term" value="P:deoxyribonucleotide catabolic process"/>
    <property type="evidence" value="ECO:0007669"/>
    <property type="project" value="InterPro"/>
</dbReference>
<comment type="catalytic activity">
    <reaction evidence="10">
        <text>2-deoxy-D-ribose 5-phosphate = D-glyceraldehyde 3-phosphate + acetaldehyde</text>
        <dbReference type="Rhea" id="RHEA:12821"/>
        <dbReference type="ChEBI" id="CHEBI:15343"/>
        <dbReference type="ChEBI" id="CHEBI:59776"/>
        <dbReference type="ChEBI" id="CHEBI:62877"/>
        <dbReference type="EC" id="4.1.2.4"/>
    </reaction>
</comment>
<dbReference type="GO" id="GO:0004139">
    <property type="term" value="F:deoxyribose-phosphate aldolase activity"/>
    <property type="evidence" value="ECO:0007669"/>
    <property type="project" value="UniProtKB-EC"/>
</dbReference>
<keyword evidence="4" id="KW-0479">Metal-binding</keyword>
<dbReference type="SUPFAM" id="SSF51569">
    <property type="entry name" value="Aldolase"/>
    <property type="match status" value="2"/>
</dbReference>
<evidence type="ECO:0000256" key="6">
    <source>
        <dbReference type="ARBA" id="ARBA00022833"/>
    </source>
</evidence>
<protein>
    <recommendedName>
        <fullName evidence="2">deoxyribose-phosphate aldolase</fullName>
        <ecNumber evidence="2">4.1.2.4</ecNumber>
    </recommendedName>
    <alternativeName>
        <fullName evidence="9">2-deoxy-D-ribose 5-phosphate aldolase</fullName>
    </alternativeName>
</protein>
<feature type="domain" description="BED-type" evidence="12">
    <location>
        <begin position="3"/>
        <end position="58"/>
    </location>
</feature>
<evidence type="ECO:0000256" key="11">
    <source>
        <dbReference type="PROSITE-ProRule" id="PRU00027"/>
    </source>
</evidence>
<organism evidence="13 14">
    <name type="scientific">Aphanomyces astaci</name>
    <name type="common">Crayfish plague agent</name>
    <dbReference type="NCBI Taxonomy" id="112090"/>
    <lineage>
        <taxon>Eukaryota</taxon>
        <taxon>Sar</taxon>
        <taxon>Stramenopiles</taxon>
        <taxon>Oomycota</taxon>
        <taxon>Saprolegniomycetes</taxon>
        <taxon>Saprolegniales</taxon>
        <taxon>Verrucalvaceae</taxon>
        <taxon>Aphanomyces</taxon>
    </lineage>
</organism>
<keyword evidence="5 11" id="KW-0863">Zinc-finger</keyword>
<evidence type="ECO:0000256" key="5">
    <source>
        <dbReference type="ARBA" id="ARBA00022771"/>
    </source>
</evidence>
<evidence type="ECO:0000256" key="2">
    <source>
        <dbReference type="ARBA" id="ARBA00012515"/>
    </source>
</evidence>
<evidence type="ECO:0000256" key="10">
    <source>
        <dbReference type="ARBA" id="ARBA00048791"/>
    </source>
</evidence>
<sequence length="426" mass="45853">MPRKKLAAWDEFDEIPTDENSQMKMGRMECKHCKGTVSKSAHRLLSHLQNCPNFEGDLPAAVLHDACSIDALKAESDASYHPLSKYIDHTLLKVLDGLMHQSLRRGCRRRHVKVCCVVGFPLGASATAVKAFEATQCLQDGADEIDMVIAVGKLKAGDHAYVLRDIWYSSFPQSNETLSHVILETALLTDPEIESASHLAIAAGADFIKTSTGFSTRGASIDDVMLMSRIAHPRHVLNLHEKKRSKQRHSHSVKVCCVVGFPLGASTSEVKAFEAAQYIDAGAQEIDMVIAVGKLKGGDHAYVLRDISAVVAACKRPHTNAVTCKVILETALLTEAEVEIASRLAISAGADFIKTSTGFSTRGASVHDVQVMARLARPHNVQVKASGGIRCVEDAQLMLHAGATRLGTSAGVAITKGANPTSQFQA</sequence>
<keyword evidence="7" id="KW-0456">Lyase</keyword>
<dbReference type="EMBL" id="QUTB01005625">
    <property type="protein sequence ID" value="RHY54320.1"/>
    <property type="molecule type" value="Genomic_DNA"/>
</dbReference>
<dbReference type="CDD" id="cd00959">
    <property type="entry name" value="DeoC"/>
    <property type="match status" value="1"/>
</dbReference>
<evidence type="ECO:0000256" key="1">
    <source>
        <dbReference type="ARBA" id="ARBA00010936"/>
    </source>
</evidence>
<dbReference type="InterPro" id="IPR013785">
    <property type="entry name" value="Aldolase_TIM"/>
</dbReference>
<keyword evidence="6" id="KW-0862">Zinc</keyword>
<dbReference type="GO" id="GO:0008270">
    <property type="term" value="F:zinc ion binding"/>
    <property type="evidence" value="ECO:0007669"/>
    <property type="project" value="UniProtKB-KW"/>
</dbReference>
<keyword evidence="8" id="KW-0704">Schiff base</keyword>
<dbReference type="InterPro" id="IPR003656">
    <property type="entry name" value="Znf_BED"/>
</dbReference>
<dbReference type="Pfam" id="PF01791">
    <property type="entry name" value="DeoC"/>
    <property type="match status" value="2"/>
</dbReference>
<dbReference type="HAMAP" id="MF_00114">
    <property type="entry name" value="DeoC_type1"/>
    <property type="match status" value="1"/>
</dbReference>
<evidence type="ECO:0000256" key="8">
    <source>
        <dbReference type="ARBA" id="ARBA00023270"/>
    </source>
</evidence>
<dbReference type="InterPro" id="IPR002915">
    <property type="entry name" value="DeoC/FbaB/LacD_aldolase"/>
</dbReference>
<dbReference type="EC" id="4.1.2.4" evidence="2"/>
<dbReference type="SMART" id="SM01133">
    <property type="entry name" value="DeoC"/>
    <property type="match status" value="2"/>
</dbReference>